<evidence type="ECO:0000256" key="2">
    <source>
        <dbReference type="ARBA" id="ARBA00093450"/>
    </source>
</evidence>
<keyword evidence="1 3" id="KW-0547">Nucleotide-binding</keyword>
<dbReference type="HAMAP" id="MF_00632">
    <property type="entry name" value="UPF0234"/>
    <property type="match status" value="1"/>
</dbReference>
<dbReference type="AlphaFoldDB" id="A0A370DTR0"/>
<dbReference type="InterPro" id="IPR007551">
    <property type="entry name" value="YajQ/Smlt4090-like"/>
</dbReference>
<gene>
    <name evidence="4" type="ORF">DIZ78_01415</name>
</gene>
<dbReference type="InterPro" id="IPR036183">
    <property type="entry name" value="YajQ-like_sf"/>
</dbReference>
<sequence length="160" mass="18402">MPSFDIVSEVDIQEVRNAADQANREIGTRFDFKGVDAKFEQNESEITLRAEQEFQLQQMMDILRQKLVKRKVDITCMDIKDPETTLSAARQQVIIKQGIDTDTARKMVKAIKAGKIKVQAQIQGEQVRVTGKKRDDLQQIIAMLREADYGLPLQYQNFRD</sequence>
<organism evidence="4 5">
    <name type="scientific">endosymbiont of Escarpia spicata</name>
    <dbReference type="NCBI Taxonomy" id="2200908"/>
    <lineage>
        <taxon>Bacteria</taxon>
        <taxon>Pseudomonadati</taxon>
        <taxon>Pseudomonadota</taxon>
        <taxon>Gammaproteobacteria</taxon>
        <taxon>sulfur-oxidizing symbionts</taxon>
    </lineage>
</organism>
<comment type="similarity">
    <text evidence="2 3">Belongs to the YajQ family.</text>
</comment>
<keyword evidence="5" id="KW-1185">Reference proteome</keyword>
<proteinExistence type="inferred from homology"/>
<dbReference type="InterPro" id="IPR035570">
    <property type="entry name" value="UPF0234_N"/>
</dbReference>
<dbReference type="CDD" id="cd11740">
    <property type="entry name" value="YajQ_like"/>
    <property type="match status" value="1"/>
</dbReference>
<reference evidence="4 5" key="1">
    <citation type="journal article" date="2018" name="ISME J.">
        <title>Endosymbiont genomes yield clues of tubeworm success.</title>
        <authorList>
            <person name="Li Y."/>
            <person name="Liles M.R."/>
            <person name="Halanych K.M."/>
        </authorList>
    </citation>
    <scope>NUCLEOTIDE SEQUENCE [LARGE SCALE GENOMIC DNA]</scope>
    <source>
        <strain evidence="4">A1462</strain>
    </source>
</reference>
<name>A0A370DTR0_9GAMM</name>
<comment type="function">
    <text evidence="3">Nucleotide-binding protein.</text>
</comment>
<dbReference type="Gene3D" id="3.30.70.990">
    <property type="entry name" value="YajQ-like, domain 2"/>
    <property type="match status" value="1"/>
</dbReference>
<dbReference type="PANTHER" id="PTHR30476">
    <property type="entry name" value="UPF0234 PROTEIN YAJQ"/>
    <property type="match status" value="1"/>
</dbReference>
<evidence type="ECO:0000256" key="1">
    <source>
        <dbReference type="ARBA" id="ARBA00022741"/>
    </source>
</evidence>
<evidence type="ECO:0000313" key="5">
    <source>
        <dbReference type="Proteomes" id="UP000254771"/>
    </source>
</evidence>
<dbReference type="Gene3D" id="3.30.70.860">
    <property type="match status" value="1"/>
</dbReference>
<evidence type="ECO:0000256" key="3">
    <source>
        <dbReference type="HAMAP-Rule" id="MF_00632"/>
    </source>
</evidence>
<dbReference type="Proteomes" id="UP000254771">
    <property type="component" value="Unassembled WGS sequence"/>
</dbReference>
<accession>A0A370DTR0</accession>
<dbReference type="EMBL" id="QFXE01000001">
    <property type="protein sequence ID" value="RDH88617.1"/>
    <property type="molecule type" value="Genomic_DNA"/>
</dbReference>
<evidence type="ECO:0000313" key="4">
    <source>
        <dbReference type="EMBL" id="RDH88617.1"/>
    </source>
</evidence>
<dbReference type="SUPFAM" id="SSF89963">
    <property type="entry name" value="YajQ-like"/>
    <property type="match status" value="2"/>
</dbReference>
<dbReference type="GO" id="GO:0005829">
    <property type="term" value="C:cytosol"/>
    <property type="evidence" value="ECO:0007669"/>
    <property type="project" value="TreeGrafter"/>
</dbReference>
<dbReference type="GO" id="GO:0000166">
    <property type="term" value="F:nucleotide binding"/>
    <property type="evidence" value="ECO:0007669"/>
    <property type="project" value="UniProtKB-UniRule"/>
</dbReference>
<comment type="caution">
    <text evidence="4">The sequence shown here is derived from an EMBL/GenBank/DDBJ whole genome shotgun (WGS) entry which is preliminary data.</text>
</comment>
<protein>
    <recommendedName>
        <fullName evidence="3">Nucleotide-binding protein DIZ78_01415</fullName>
    </recommendedName>
</protein>
<dbReference type="NCBIfam" id="NF003819">
    <property type="entry name" value="PRK05412.1"/>
    <property type="match status" value="1"/>
</dbReference>
<dbReference type="InterPro" id="IPR035571">
    <property type="entry name" value="UPF0234-like_C"/>
</dbReference>
<dbReference type="Pfam" id="PF04461">
    <property type="entry name" value="YajQ"/>
    <property type="match status" value="1"/>
</dbReference>
<dbReference type="PANTHER" id="PTHR30476:SF0">
    <property type="entry name" value="UPF0234 PROTEIN YAJQ"/>
    <property type="match status" value="1"/>
</dbReference>